<organism evidence="1 2">
    <name type="scientific">Anguilla anguilla</name>
    <name type="common">European freshwater eel</name>
    <name type="synonym">Muraena anguilla</name>
    <dbReference type="NCBI Taxonomy" id="7936"/>
    <lineage>
        <taxon>Eukaryota</taxon>
        <taxon>Metazoa</taxon>
        <taxon>Chordata</taxon>
        <taxon>Craniata</taxon>
        <taxon>Vertebrata</taxon>
        <taxon>Euteleostomi</taxon>
        <taxon>Actinopterygii</taxon>
        <taxon>Neopterygii</taxon>
        <taxon>Teleostei</taxon>
        <taxon>Anguilliformes</taxon>
        <taxon>Anguillidae</taxon>
        <taxon>Anguilla</taxon>
    </lineage>
</organism>
<comment type="caution">
    <text evidence="1">The sequence shown here is derived from an EMBL/GenBank/DDBJ whole genome shotgun (WGS) entry which is preliminary data.</text>
</comment>
<reference evidence="1" key="1">
    <citation type="submission" date="2021-01" db="EMBL/GenBank/DDBJ databases">
        <title>A chromosome-scale assembly of European eel, Anguilla anguilla.</title>
        <authorList>
            <person name="Henkel C."/>
            <person name="Jong-Raadsen S.A."/>
            <person name="Dufour S."/>
            <person name="Weltzien F.-A."/>
            <person name="Palstra A.P."/>
            <person name="Pelster B."/>
            <person name="Spaink H.P."/>
            <person name="Van Den Thillart G.E."/>
            <person name="Jansen H."/>
            <person name="Zahm M."/>
            <person name="Klopp C."/>
            <person name="Cedric C."/>
            <person name="Louis A."/>
            <person name="Berthelot C."/>
            <person name="Parey E."/>
            <person name="Roest Crollius H."/>
            <person name="Montfort J."/>
            <person name="Robinson-Rechavi M."/>
            <person name="Bucao C."/>
            <person name="Bouchez O."/>
            <person name="Gislard M."/>
            <person name="Lluch J."/>
            <person name="Milhes M."/>
            <person name="Lampietro C."/>
            <person name="Lopez Roques C."/>
            <person name="Donnadieu C."/>
            <person name="Braasch I."/>
            <person name="Desvignes T."/>
            <person name="Postlethwait J."/>
            <person name="Bobe J."/>
            <person name="Guiguen Y."/>
            <person name="Dirks R."/>
        </authorList>
    </citation>
    <scope>NUCLEOTIDE SEQUENCE</scope>
    <source>
        <strain evidence="1">Tag_6206</strain>
        <tissue evidence="1">Liver</tissue>
    </source>
</reference>
<dbReference type="AlphaFoldDB" id="A0A9D3MTD9"/>
<protein>
    <submittedName>
        <fullName evidence="1">Uncharacterized protein</fullName>
    </submittedName>
</protein>
<keyword evidence="2" id="KW-1185">Reference proteome</keyword>
<dbReference type="Proteomes" id="UP001044222">
    <property type="component" value="Unassembled WGS sequence"/>
</dbReference>
<evidence type="ECO:0000313" key="1">
    <source>
        <dbReference type="EMBL" id="KAG5853492.1"/>
    </source>
</evidence>
<dbReference type="EMBL" id="JAFIRN010000003">
    <property type="protein sequence ID" value="KAG5853492.1"/>
    <property type="molecule type" value="Genomic_DNA"/>
</dbReference>
<name>A0A9D3MTD9_ANGAN</name>
<evidence type="ECO:0000313" key="2">
    <source>
        <dbReference type="Proteomes" id="UP001044222"/>
    </source>
</evidence>
<gene>
    <name evidence="1" type="ORF">ANANG_G00074020</name>
</gene>
<sequence length="78" mass="8984">MSQPCCMKAPRENHRLLKMPNSLVWSELCWGELGWACPGWPEVEDWPCWGSWQSSRSSACHSYGLKRLTRNSTTLTPM</sequence>
<accession>A0A9D3MTD9</accession>
<proteinExistence type="predicted"/>